<dbReference type="InterPro" id="IPR046533">
    <property type="entry name" value="DUF6598"/>
</dbReference>
<keyword evidence="4" id="KW-1185">Reference proteome</keyword>
<reference evidence="2" key="2">
    <citation type="submission" date="2017-06" db="EMBL/GenBank/DDBJ databases">
        <title>WGS assembly of Brachypodium distachyon.</title>
        <authorList>
            <consortium name="The International Brachypodium Initiative"/>
            <person name="Lucas S."/>
            <person name="Harmon-Smith M."/>
            <person name="Lail K."/>
            <person name="Tice H."/>
            <person name="Grimwood J."/>
            <person name="Bruce D."/>
            <person name="Barry K."/>
            <person name="Shu S."/>
            <person name="Lindquist E."/>
            <person name="Wang M."/>
            <person name="Pitluck S."/>
            <person name="Vogel J.P."/>
            <person name="Garvin D.F."/>
            <person name="Mockler T.C."/>
            <person name="Schmutz J."/>
            <person name="Rokhsar D."/>
            <person name="Bevan M.W."/>
        </authorList>
    </citation>
    <scope>NUCLEOTIDE SEQUENCE</scope>
    <source>
        <strain evidence="2">Bd21</strain>
    </source>
</reference>
<evidence type="ECO:0000313" key="2">
    <source>
        <dbReference type="EMBL" id="KQJ86381.1"/>
    </source>
</evidence>
<dbReference type="EnsemblPlants" id="KQJ86381">
    <property type="protein sequence ID" value="KQJ86381"/>
    <property type="gene ID" value="BRADI_4g05056v3"/>
</dbReference>
<dbReference type="PANTHER" id="PTHR33065">
    <property type="entry name" value="OS07G0486400 PROTEIN"/>
    <property type="match status" value="1"/>
</dbReference>
<name>A0A0Q3L1Q8_BRADI</name>
<dbReference type="GeneID" id="104584373"/>
<dbReference type="AlphaFoldDB" id="A0A0Q3L1Q8"/>
<dbReference type="Proteomes" id="UP000008810">
    <property type="component" value="Chromosome 4"/>
</dbReference>
<proteinExistence type="predicted"/>
<dbReference type="ExpressionAtlas" id="A0A0Q3L1Q8">
    <property type="expression patterns" value="baseline"/>
</dbReference>
<accession>A0A0Q3L1Q8</accession>
<evidence type="ECO:0000313" key="3">
    <source>
        <dbReference type="EnsemblPlants" id="KQJ86381"/>
    </source>
</evidence>
<protein>
    <recommendedName>
        <fullName evidence="1">DUF6598 domain-containing protein</fullName>
    </recommendedName>
</protein>
<dbReference type="PANTHER" id="PTHR33065:SF88">
    <property type="entry name" value="OS11G0104220 PROTEIN"/>
    <property type="match status" value="1"/>
</dbReference>
<evidence type="ECO:0000313" key="4">
    <source>
        <dbReference type="Proteomes" id="UP000008810"/>
    </source>
</evidence>
<reference evidence="3" key="3">
    <citation type="submission" date="2018-08" db="UniProtKB">
        <authorList>
            <consortium name="EnsemblPlants"/>
        </authorList>
    </citation>
    <scope>IDENTIFICATION</scope>
    <source>
        <strain evidence="3">cv. Bd21</strain>
    </source>
</reference>
<sequence>MVWLLPETLWITAATFFLRGRNHCQILDEYEPFLQLIGPSRAIVFDSPVIFEIELKLKGATNSKDRPLFTDTFQYKGTYGGLCTPLSNDRCTVTLSFEELCETVQATILSVRVSQGPWPFENGCRVAACTDSSNAKLVLLESFDPLVPDGDGNYLDLPRRVVSVGLKGWLHVYVWADTETAAPLYSSTDRRGVVSFAPKLGGVSQDTCVVGDSTVEVIVAWSLVLRTDTILAKGHLRDNARA</sequence>
<feature type="domain" description="DUF6598" evidence="1">
    <location>
        <begin position="16"/>
        <end position="219"/>
    </location>
</feature>
<dbReference type="RefSeq" id="XP_010237181.1">
    <property type="nucleotide sequence ID" value="XM_010238879.3"/>
</dbReference>
<reference evidence="2 3" key="1">
    <citation type="journal article" date="2010" name="Nature">
        <title>Genome sequencing and analysis of the model grass Brachypodium distachyon.</title>
        <authorList>
            <consortium name="International Brachypodium Initiative"/>
        </authorList>
    </citation>
    <scope>NUCLEOTIDE SEQUENCE [LARGE SCALE GENOMIC DNA]</scope>
    <source>
        <strain evidence="2">Bd21</strain>
        <strain evidence="3">cv. Bd21</strain>
    </source>
</reference>
<organism evidence="2">
    <name type="scientific">Brachypodium distachyon</name>
    <name type="common">Purple false brome</name>
    <name type="synonym">Trachynia distachya</name>
    <dbReference type="NCBI Taxonomy" id="15368"/>
    <lineage>
        <taxon>Eukaryota</taxon>
        <taxon>Viridiplantae</taxon>
        <taxon>Streptophyta</taxon>
        <taxon>Embryophyta</taxon>
        <taxon>Tracheophyta</taxon>
        <taxon>Spermatophyta</taxon>
        <taxon>Magnoliopsida</taxon>
        <taxon>Liliopsida</taxon>
        <taxon>Poales</taxon>
        <taxon>Poaceae</taxon>
        <taxon>BOP clade</taxon>
        <taxon>Pooideae</taxon>
        <taxon>Stipodae</taxon>
        <taxon>Brachypodieae</taxon>
        <taxon>Brachypodium</taxon>
    </lineage>
</organism>
<dbReference type="KEGG" id="bdi:104584373"/>
<dbReference type="Gramene" id="KQJ86381">
    <property type="protein sequence ID" value="KQJ86381"/>
    <property type="gene ID" value="BRADI_4g05056v3"/>
</dbReference>
<dbReference type="EMBL" id="CM000883">
    <property type="protein sequence ID" value="KQJ86381.1"/>
    <property type="molecule type" value="Genomic_DNA"/>
</dbReference>
<gene>
    <name evidence="3" type="primary">LOC104584373</name>
    <name evidence="2" type="ORF">BRADI_4g05056v3</name>
</gene>
<dbReference type="Pfam" id="PF20241">
    <property type="entry name" value="DUF6598"/>
    <property type="match status" value="1"/>
</dbReference>
<evidence type="ECO:0000259" key="1">
    <source>
        <dbReference type="Pfam" id="PF20241"/>
    </source>
</evidence>